<evidence type="ECO:0000256" key="1">
    <source>
        <dbReference type="SAM" id="Phobius"/>
    </source>
</evidence>
<name>A0A841HQC4_9GAMM</name>
<evidence type="ECO:0000313" key="2">
    <source>
        <dbReference type="EMBL" id="MBB6094242.1"/>
    </source>
</evidence>
<comment type="caution">
    <text evidence="2">The sequence shown here is derived from an EMBL/GenBank/DDBJ whole genome shotgun (WGS) entry which is preliminary data.</text>
</comment>
<organism evidence="2 3">
    <name type="scientific">Povalibacter uvarum</name>
    <dbReference type="NCBI Taxonomy" id="732238"/>
    <lineage>
        <taxon>Bacteria</taxon>
        <taxon>Pseudomonadati</taxon>
        <taxon>Pseudomonadota</taxon>
        <taxon>Gammaproteobacteria</taxon>
        <taxon>Steroidobacterales</taxon>
        <taxon>Steroidobacteraceae</taxon>
        <taxon>Povalibacter</taxon>
    </lineage>
</organism>
<keyword evidence="1" id="KW-1133">Transmembrane helix</keyword>
<sequence length="139" mass="15675">MEKPWLVIEAVLCFALPAYFLFWGLLLFPMLLAGAARGFGYVIVQVLCTLGGFLGMVALVLTLRYLRNRRDHLPWAFVVSGMALGLLAIWTTMTGQFTGLSLDWFSVLTLALPTLCSIHLLWLAVRKFRGRRQLSKDLQ</sequence>
<dbReference type="EMBL" id="JACHHZ010000003">
    <property type="protein sequence ID" value="MBB6094242.1"/>
    <property type="molecule type" value="Genomic_DNA"/>
</dbReference>
<keyword evidence="1" id="KW-0812">Transmembrane</keyword>
<reference evidence="2 3" key="1">
    <citation type="submission" date="2020-08" db="EMBL/GenBank/DDBJ databases">
        <title>Genomic Encyclopedia of Type Strains, Phase IV (KMG-IV): sequencing the most valuable type-strain genomes for metagenomic binning, comparative biology and taxonomic classification.</title>
        <authorList>
            <person name="Goeker M."/>
        </authorList>
    </citation>
    <scope>NUCLEOTIDE SEQUENCE [LARGE SCALE GENOMIC DNA]</scope>
    <source>
        <strain evidence="2 3">DSM 26723</strain>
    </source>
</reference>
<protein>
    <submittedName>
        <fullName evidence="2">Uncharacterized protein</fullName>
    </submittedName>
</protein>
<gene>
    <name evidence="2" type="ORF">HNQ60_003123</name>
</gene>
<proteinExistence type="predicted"/>
<dbReference type="RefSeq" id="WP_184333341.1">
    <property type="nucleotide sequence ID" value="NZ_JACHHZ010000003.1"/>
</dbReference>
<accession>A0A841HQC4</accession>
<evidence type="ECO:0000313" key="3">
    <source>
        <dbReference type="Proteomes" id="UP000588068"/>
    </source>
</evidence>
<dbReference type="AlphaFoldDB" id="A0A841HQC4"/>
<dbReference type="Proteomes" id="UP000588068">
    <property type="component" value="Unassembled WGS sequence"/>
</dbReference>
<keyword evidence="3" id="KW-1185">Reference proteome</keyword>
<keyword evidence="1" id="KW-0472">Membrane</keyword>
<feature type="transmembrane region" description="Helical" evidence="1">
    <location>
        <begin position="7"/>
        <end position="32"/>
    </location>
</feature>
<feature type="transmembrane region" description="Helical" evidence="1">
    <location>
        <begin position="38"/>
        <end position="61"/>
    </location>
</feature>
<feature type="transmembrane region" description="Helical" evidence="1">
    <location>
        <begin position="73"/>
        <end position="92"/>
    </location>
</feature>
<feature type="transmembrane region" description="Helical" evidence="1">
    <location>
        <begin position="104"/>
        <end position="125"/>
    </location>
</feature>